<dbReference type="PATRIC" id="fig|49338.4.peg.2400"/>
<evidence type="ECO:0000256" key="1">
    <source>
        <dbReference type="SAM" id="Phobius"/>
    </source>
</evidence>
<protein>
    <submittedName>
        <fullName evidence="2">Uncharacterized protein</fullName>
    </submittedName>
</protein>
<keyword evidence="1" id="KW-0812">Transmembrane</keyword>
<proteinExistence type="predicted"/>
<keyword evidence="1" id="KW-1133">Transmembrane helix</keyword>
<dbReference type="AlphaFoldDB" id="A0A098AZV8"/>
<organism evidence="2">
    <name type="scientific">Desulfitobacterium hafniense</name>
    <name type="common">Desulfitobacterium frappieri</name>
    <dbReference type="NCBI Taxonomy" id="49338"/>
    <lineage>
        <taxon>Bacteria</taxon>
        <taxon>Bacillati</taxon>
        <taxon>Bacillota</taxon>
        <taxon>Clostridia</taxon>
        <taxon>Eubacteriales</taxon>
        <taxon>Desulfitobacteriaceae</taxon>
        <taxon>Desulfitobacterium</taxon>
    </lineage>
</organism>
<accession>A0A098AZV8</accession>
<evidence type="ECO:0000313" key="2">
    <source>
        <dbReference type="EMBL" id="CDX02113.1"/>
    </source>
</evidence>
<sequence>MTKKRLIIAGVIIAVIVAIIVLMRLNNLNSIPMHLKEEKEIGLELDFHYDWADIESYTYGNRERLTLPQLTVSWNWKKDNGVIKEDLEDLLKDDTLLIFGDFFPAWVIGGVTRPAYFGSGGSISFSAVEKIKLMNGITWADSQRLSDVKEIRIPMSKSGSIRIHLFAEHGNTVNPPDSLNIYYLHSQKKLLTGYSTVVVQKEVKFSDDLSGLVTGSNS</sequence>
<reference evidence="2" key="1">
    <citation type="submission" date="2014-07" db="EMBL/GenBank/DDBJ databases">
        <authorList>
            <person name="Hornung V.Bastian."/>
        </authorList>
    </citation>
    <scope>NUCLEOTIDE SEQUENCE</scope>
    <source>
        <strain evidence="2">PCE-S</strain>
    </source>
</reference>
<feature type="transmembrane region" description="Helical" evidence="1">
    <location>
        <begin position="6"/>
        <end position="25"/>
    </location>
</feature>
<gene>
    <name evidence="2" type="ORF">DPCES_2226</name>
</gene>
<keyword evidence="1" id="KW-0472">Membrane</keyword>
<dbReference type="RefSeq" id="WP_208925641.1">
    <property type="nucleotide sequence ID" value="NZ_LK996017.1"/>
</dbReference>
<dbReference type="EMBL" id="LK996017">
    <property type="protein sequence ID" value="CDX02113.1"/>
    <property type="molecule type" value="Genomic_DNA"/>
</dbReference>
<name>A0A098AZV8_DESHA</name>